<feature type="compositionally biased region" description="Polar residues" evidence="1">
    <location>
        <begin position="250"/>
        <end position="266"/>
    </location>
</feature>
<organism evidence="3 4">
    <name type="scientific">Pycnoporus cinnabarinus</name>
    <name type="common">Cinnabar-red polypore</name>
    <name type="synonym">Trametes cinnabarina</name>
    <dbReference type="NCBI Taxonomy" id="5643"/>
    <lineage>
        <taxon>Eukaryota</taxon>
        <taxon>Fungi</taxon>
        <taxon>Dikarya</taxon>
        <taxon>Basidiomycota</taxon>
        <taxon>Agaricomycotina</taxon>
        <taxon>Agaricomycetes</taxon>
        <taxon>Polyporales</taxon>
        <taxon>Polyporaceae</taxon>
        <taxon>Trametes</taxon>
    </lineage>
</organism>
<gene>
    <name evidence="3" type="ORF">BN946_scf184551.g6</name>
</gene>
<dbReference type="EMBL" id="CCBP010000064">
    <property type="protein sequence ID" value="CDO70038.1"/>
    <property type="molecule type" value="Genomic_DNA"/>
</dbReference>
<comment type="caution">
    <text evidence="3">The sequence shown here is derived from an EMBL/GenBank/DDBJ whole genome shotgun (WGS) entry which is preliminary data.</text>
</comment>
<accession>A0A060SCB7</accession>
<name>A0A060SCB7_PYCCI</name>
<protein>
    <recommendedName>
        <fullName evidence="2">Ribonuclease H1 N-terminal domain-containing protein</fullName>
    </recommendedName>
</protein>
<dbReference type="SUPFAM" id="SSF55658">
    <property type="entry name" value="L9 N-domain-like"/>
    <property type="match status" value="1"/>
</dbReference>
<feature type="compositionally biased region" description="Polar residues" evidence="1">
    <location>
        <begin position="93"/>
        <end position="103"/>
    </location>
</feature>
<evidence type="ECO:0000259" key="2">
    <source>
        <dbReference type="Pfam" id="PF01693"/>
    </source>
</evidence>
<dbReference type="STRING" id="5643.A0A060SCB7"/>
<reference evidence="3" key="1">
    <citation type="submission" date="2014-01" db="EMBL/GenBank/DDBJ databases">
        <title>The genome of the white-rot fungus Pycnoporus cinnabarinus: a basidiomycete model with a versatile arsenal for lignocellulosic biomass breakdown.</title>
        <authorList>
            <person name="Levasseur A."/>
            <person name="Lomascolo A."/>
            <person name="Ruiz-Duenas F.J."/>
            <person name="Uzan E."/>
            <person name="Piumi F."/>
            <person name="Kues U."/>
            <person name="Ram A.F.J."/>
            <person name="Murat C."/>
            <person name="Haon M."/>
            <person name="Benoit I."/>
            <person name="Arfi Y."/>
            <person name="Chevret D."/>
            <person name="Drula E."/>
            <person name="Kwon M.J."/>
            <person name="Gouret P."/>
            <person name="Lesage-Meessen L."/>
            <person name="Lombard V."/>
            <person name="Mariette J."/>
            <person name="Noirot C."/>
            <person name="Park J."/>
            <person name="Patyshakuliyeva A."/>
            <person name="Wieneger R.A.B."/>
            <person name="Wosten H.A.B."/>
            <person name="Martin F."/>
            <person name="Coutinho P.M."/>
            <person name="de Vries R."/>
            <person name="Martinez A.T."/>
            <person name="Klopp C."/>
            <person name="Pontarotti P."/>
            <person name="Henrissat B."/>
            <person name="Record E."/>
        </authorList>
    </citation>
    <scope>NUCLEOTIDE SEQUENCE [LARGE SCALE GENOMIC DNA]</scope>
    <source>
        <strain evidence="3">BRFM137</strain>
    </source>
</reference>
<dbReference type="OrthoDB" id="2758366at2759"/>
<feature type="region of interest" description="Disordered" evidence="1">
    <location>
        <begin position="207"/>
        <end position="380"/>
    </location>
</feature>
<feature type="compositionally biased region" description="Polar residues" evidence="1">
    <location>
        <begin position="351"/>
        <end position="368"/>
    </location>
</feature>
<evidence type="ECO:0000256" key="1">
    <source>
        <dbReference type="SAM" id="MobiDB-lite"/>
    </source>
</evidence>
<feature type="compositionally biased region" description="Polar residues" evidence="1">
    <location>
        <begin position="207"/>
        <end position="225"/>
    </location>
</feature>
<feature type="domain" description="Ribonuclease H1 N-terminal" evidence="2">
    <location>
        <begin position="42"/>
        <end position="83"/>
    </location>
</feature>
<feature type="region of interest" description="Disordered" evidence="1">
    <location>
        <begin position="144"/>
        <end position="169"/>
    </location>
</feature>
<sequence length="388" mass="41458">MSLNRETIADWEEVAASLGDTPKFDEEGQVIPIGKPEEFKPRYYVVWRGRAVGIFLNWGLAQAMTAGVEGTSFKKYSTLADARRGWEQGPQARRTQLSFNPGTPRSPANEEGSASRNGSPVRESWRFEVDNRPAIVRVQMPGVPAPMSHAAAPDDDNGDDNDNNNDNAKYWAHVPDFTEDAPPPSPSLSAISSISSLTATSITTGTVSLRTVRTPQLSSPDNTPAGSPVSRGRDLPAAPPPPAARTPTRLTSMSRTISCRIKTSSGPRPIKISTLLKADKGSHDSQSATVPPIKTSQSDQDPLGRMPPSTPIKTSPSASKKRAVGMFPELPRPTPSAATMALPTKGKGVAASSSPTHLSPTRQASEPFQPSPVEVQPEKEAFVVVRGN</sequence>
<feature type="region of interest" description="Disordered" evidence="1">
    <location>
        <begin position="84"/>
        <end position="126"/>
    </location>
</feature>
<dbReference type="InterPro" id="IPR009027">
    <property type="entry name" value="Ribosomal_bL9/RNase_H1_N"/>
</dbReference>
<feature type="compositionally biased region" description="Polar residues" evidence="1">
    <location>
        <begin position="284"/>
        <end position="300"/>
    </location>
</feature>
<feature type="compositionally biased region" description="Acidic residues" evidence="1">
    <location>
        <begin position="153"/>
        <end position="163"/>
    </location>
</feature>
<dbReference type="Gene3D" id="3.40.970.10">
    <property type="entry name" value="Ribonuclease H1, N-terminal domain"/>
    <property type="match status" value="1"/>
</dbReference>
<dbReference type="Proteomes" id="UP000029665">
    <property type="component" value="Unassembled WGS sequence"/>
</dbReference>
<dbReference type="InterPro" id="IPR037056">
    <property type="entry name" value="RNase_H1_N_sf"/>
</dbReference>
<evidence type="ECO:0000313" key="4">
    <source>
        <dbReference type="Proteomes" id="UP000029665"/>
    </source>
</evidence>
<evidence type="ECO:0000313" key="3">
    <source>
        <dbReference type="EMBL" id="CDO70038.1"/>
    </source>
</evidence>
<dbReference type="Pfam" id="PF01693">
    <property type="entry name" value="Cauli_VI"/>
    <property type="match status" value="1"/>
</dbReference>
<dbReference type="AlphaFoldDB" id="A0A060SCB7"/>
<proteinExistence type="predicted"/>
<dbReference type="HOGENOM" id="CLU_712028_0_0_1"/>
<dbReference type="InterPro" id="IPR011320">
    <property type="entry name" value="RNase_H1_N"/>
</dbReference>
<keyword evidence="4" id="KW-1185">Reference proteome</keyword>